<evidence type="ECO:0000256" key="12">
    <source>
        <dbReference type="PIRSR" id="PIRSR603542-1"/>
    </source>
</evidence>
<comment type="catalytic activity">
    <reaction evidence="10">
        <text>apo-[aryl-carrier protein] + CoA = holo-[aryl-carrier protein] + adenosine 3',5'-bisphosphate + H(+)</text>
        <dbReference type="Rhea" id="RHEA:48404"/>
        <dbReference type="Rhea" id="RHEA-COMP:15903"/>
        <dbReference type="Rhea" id="RHEA-COMP:17557"/>
        <dbReference type="ChEBI" id="CHEBI:15378"/>
        <dbReference type="ChEBI" id="CHEBI:29999"/>
        <dbReference type="ChEBI" id="CHEBI:57287"/>
        <dbReference type="ChEBI" id="CHEBI:58343"/>
        <dbReference type="ChEBI" id="CHEBI:64479"/>
    </reaction>
</comment>
<feature type="binding site" evidence="12">
    <location>
        <position position="184"/>
    </location>
    <ligand>
        <name>CoA</name>
        <dbReference type="ChEBI" id="CHEBI:57287"/>
    </ligand>
</feature>
<dbReference type="EMBL" id="CP059733">
    <property type="protein sequence ID" value="WDE03341.1"/>
    <property type="molecule type" value="Genomic_DNA"/>
</dbReference>
<name>A0AAE9YY29_9GAMM</name>
<proteinExistence type="inferred from homology"/>
<reference evidence="16 17" key="1">
    <citation type="journal article" date="2015" name="Genome Announc.">
        <title>Draft Genome Sequences of Marine Isolates of Thalassomonas viridans and Thalassomonas actiniarum.</title>
        <authorList>
            <person name="Olonade I."/>
            <person name="van Zyl L.J."/>
            <person name="Trindade M."/>
        </authorList>
    </citation>
    <scope>NUCLEOTIDE SEQUENCE [LARGE SCALE GENOMIC DNA]</scope>
    <source>
        <strain evidence="16 17">XOM25</strain>
    </source>
</reference>
<evidence type="ECO:0000256" key="1">
    <source>
        <dbReference type="ARBA" id="ARBA00003937"/>
    </source>
</evidence>
<dbReference type="GO" id="GO:0000287">
    <property type="term" value="F:magnesium ion binding"/>
    <property type="evidence" value="ECO:0007669"/>
    <property type="project" value="InterPro"/>
</dbReference>
<comment type="pathway">
    <text evidence="2">Siderophore biosynthesis; enterobactin biosynthesis.</text>
</comment>
<feature type="binding site" evidence="12">
    <location>
        <position position="139"/>
    </location>
    <ligand>
        <name>CoA</name>
        <dbReference type="ChEBI" id="CHEBI:57287"/>
    </ligand>
</feature>
<evidence type="ECO:0000259" key="15">
    <source>
        <dbReference type="Pfam" id="PF17837"/>
    </source>
</evidence>
<sequence>MISANNSEAVIFDNQHNEAVSRFIGASRFPALICAPGIVLAGGDYQPEYYREDLFAQSGIPFPYFLSRAVNKRQSEYLAGRLMASRALAKLGVNTRNIATGEHRSPVWPDGIVASITHTATSAFCAAARSRDIKFLGIDHENWLGSETVADIKSSIINHREEALLQQSALAFSRAFTLVFSAKESLFKALYPSVGYYFDFSAAEIIALDNEEKSFVLQLTESLTPTLSAGATFTGKFIFDDLAVQTLICEPV</sequence>
<feature type="binding site" evidence="12">
    <location>
        <position position="188"/>
    </location>
    <ligand>
        <name>CoA</name>
        <dbReference type="ChEBI" id="CHEBI:57287"/>
    </ligand>
</feature>
<evidence type="ECO:0000256" key="8">
    <source>
        <dbReference type="ARBA" id="ARBA00029894"/>
    </source>
</evidence>
<dbReference type="AlphaFoldDB" id="A0AAE9YY29"/>
<feature type="binding site" evidence="12">
    <location>
        <position position="81"/>
    </location>
    <ligand>
        <name>CoA</name>
        <dbReference type="ChEBI" id="CHEBI:57287"/>
    </ligand>
</feature>
<keyword evidence="13" id="KW-0479">Metal-binding</keyword>
<keyword evidence="7" id="KW-0259">Enterobactin biosynthesis</keyword>
<dbReference type="InterPro" id="IPR008278">
    <property type="entry name" value="4-PPantetheinyl_Trfase_dom"/>
</dbReference>
<evidence type="ECO:0000256" key="13">
    <source>
        <dbReference type="PIRSR" id="PIRSR603542-2"/>
    </source>
</evidence>
<dbReference type="KEGG" id="tvd:SG34_018285"/>
<evidence type="ECO:0000256" key="3">
    <source>
        <dbReference type="ARBA" id="ARBA00008342"/>
    </source>
</evidence>
<dbReference type="Proteomes" id="UP000032352">
    <property type="component" value="Chromosome"/>
</dbReference>
<evidence type="ECO:0000256" key="6">
    <source>
        <dbReference type="ARBA" id="ARBA00022679"/>
    </source>
</evidence>
<comment type="function">
    <text evidence="1">Involved in the biosynthesis of the siderophore enterobactin (enterochelin), which is a macrocyclic trimeric lactone of N-(2,3-dihydroxybenzoyl)-serine. The serine trilactone serves as a scaffolding for the three catechol functionalities that provide hexadentate coordination for the tightly ligated iron(2+) atoms. Plays an essential role in the assembly of the enterobactin by catalyzing the transfer of the 4'-phosphopantetheine (Ppant) moiety from coenzyme A to the apo-domains of both EntB (ArCP domain) and EntF (PCP domain) to yield their holo-forms which make them competent for the activation of 2,3-dihydroxybenzoate (DHB) and L-serine, respectively.</text>
</comment>
<dbReference type="GO" id="GO:0009239">
    <property type="term" value="P:enterobactin biosynthetic process"/>
    <property type="evidence" value="ECO:0007669"/>
    <property type="project" value="UniProtKB-KW"/>
</dbReference>
<evidence type="ECO:0000313" key="17">
    <source>
        <dbReference type="Proteomes" id="UP000032352"/>
    </source>
</evidence>
<evidence type="ECO:0000256" key="7">
    <source>
        <dbReference type="ARBA" id="ARBA00023191"/>
    </source>
</evidence>
<feature type="binding site" evidence="12">
    <location>
        <position position="73"/>
    </location>
    <ligand>
        <name>CoA</name>
        <dbReference type="ChEBI" id="CHEBI:57287"/>
    </ligand>
</feature>
<feature type="domain" description="4'-phosphopantetheinyl transferase N-terminal" evidence="15">
    <location>
        <begin position="66"/>
        <end position="128"/>
    </location>
</feature>
<accession>A0AAE9YY29</accession>
<reference evidence="16 17" key="2">
    <citation type="journal article" date="2022" name="Mar. Drugs">
        <title>Bioassay-Guided Fractionation Leads to the Detection of Cholic Acid Generated by the Rare Thalassomonas sp.</title>
        <authorList>
            <person name="Pheiffer F."/>
            <person name="Schneider Y.K."/>
            <person name="Hansen E.H."/>
            <person name="Andersen J.H."/>
            <person name="Isaksson J."/>
            <person name="Busche T."/>
            <person name="R C."/>
            <person name="Kalinowski J."/>
            <person name="Zyl L.V."/>
            <person name="Trindade M."/>
        </authorList>
    </citation>
    <scope>NUCLEOTIDE SEQUENCE [LARGE SCALE GENOMIC DNA]</scope>
    <source>
        <strain evidence="16 17">XOM25</strain>
    </source>
</reference>
<comment type="catalytic activity">
    <reaction evidence="11">
        <text>apo-[peptidyl-carrier protein] + CoA = holo-[peptidyl-carrier protein] + adenosine 3',5'-bisphosphate + H(+)</text>
        <dbReference type="Rhea" id="RHEA:46228"/>
        <dbReference type="Rhea" id="RHEA-COMP:11479"/>
        <dbReference type="Rhea" id="RHEA-COMP:11480"/>
        <dbReference type="ChEBI" id="CHEBI:15378"/>
        <dbReference type="ChEBI" id="CHEBI:29999"/>
        <dbReference type="ChEBI" id="CHEBI:57287"/>
        <dbReference type="ChEBI" id="CHEBI:58343"/>
        <dbReference type="ChEBI" id="CHEBI:64479"/>
    </reaction>
</comment>
<dbReference type="Pfam" id="PF01648">
    <property type="entry name" value="ACPS"/>
    <property type="match status" value="1"/>
</dbReference>
<dbReference type="InterPro" id="IPR037143">
    <property type="entry name" value="4-PPantetheinyl_Trfase_dom_sf"/>
</dbReference>
<keyword evidence="6 16" id="KW-0808">Transferase</keyword>
<dbReference type="Gene3D" id="3.90.470.20">
    <property type="entry name" value="4'-phosphopantetheinyl transferase domain"/>
    <property type="match status" value="1"/>
</dbReference>
<dbReference type="InterPro" id="IPR041354">
    <property type="entry name" value="4PPT_N"/>
</dbReference>
<comment type="cofactor">
    <cofactor evidence="13">
        <name>Mg(2+)</name>
        <dbReference type="ChEBI" id="CHEBI:18420"/>
    </cofactor>
</comment>
<feature type="domain" description="4'-phosphopantetheinyl transferase" evidence="14">
    <location>
        <begin position="136"/>
        <end position="220"/>
    </location>
</feature>
<dbReference type="PRINTS" id="PR01399">
    <property type="entry name" value="ENTSNTHTASED"/>
</dbReference>
<keyword evidence="13" id="KW-0460">Magnesium</keyword>
<gene>
    <name evidence="16" type="ORF">SG34_018285</name>
</gene>
<evidence type="ECO:0000256" key="10">
    <source>
        <dbReference type="ARBA" id="ARBA00049176"/>
    </source>
</evidence>
<dbReference type="GO" id="GO:0005886">
    <property type="term" value="C:plasma membrane"/>
    <property type="evidence" value="ECO:0007669"/>
    <property type="project" value="TreeGrafter"/>
</dbReference>
<keyword evidence="17" id="KW-1185">Reference proteome</keyword>
<dbReference type="RefSeq" id="WP_053046469.1">
    <property type="nucleotide sequence ID" value="NZ_CP059733.1"/>
</dbReference>
<dbReference type="PANTHER" id="PTHR38096">
    <property type="entry name" value="ENTEROBACTIN SYNTHASE COMPONENT D"/>
    <property type="match status" value="1"/>
</dbReference>
<feature type="binding site" evidence="13">
    <location>
        <position position="139"/>
    </location>
    <ligand>
        <name>Mg(2+)</name>
        <dbReference type="ChEBI" id="CHEBI:18420"/>
    </ligand>
</feature>
<feature type="binding site" evidence="13">
    <location>
        <position position="141"/>
    </location>
    <ligand>
        <name>Mg(2+)</name>
        <dbReference type="ChEBI" id="CHEBI:18420"/>
    </ligand>
</feature>
<evidence type="ECO:0000259" key="14">
    <source>
        <dbReference type="Pfam" id="PF01648"/>
    </source>
</evidence>
<dbReference type="Pfam" id="PF17837">
    <property type="entry name" value="4PPT_N"/>
    <property type="match status" value="1"/>
</dbReference>
<dbReference type="PANTHER" id="PTHR38096:SF1">
    <property type="entry name" value="ENTEROBACTIN SYNTHASE COMPONENT D"/>
    <property type="match status" value="1"/>
</dbReference>
<dbReference type="SUPFAM" id="SSF56214">
    <property type="entry name" value="4'-phosphopantetheinyl transferase"/>
    <property type="match status" value="1"/>
</dbReference>
<comment type="subunit">
    <text evidence="4">EntB, EntD, EntE, and EntF form a multienzyme complex called enterobactin synthase.</text>
</comment>
<evidence type="ECO:0000256" key="4">
    <source>
        <dbReference type="ARBA" id="ARBA00011503"/>
    </source>
</evidence>
<organism evidence="16 17">
    <name type="scientific">Thalassomonas viridans</name>
    <dbReference type="NCBI Taxonomy" id="137584"/>
    <lineage>
        <taxon>Bacteria</taxon>
        <taxon>Pseudomonadati</taxon>
        <taxon>Pseudomonadota</taxon>
        <taxon>Gammaproteobacteria</taxon>
        <taxon>Alteromonadales</taxon>
        <taxon>Colwelliaceae</taxon>
        <taxon>Thalassomonas</taxon>
    </lineage>
</organism>
<evidence type="ECO:0000256" key="5">
    <source>
        <dbReference type="ARBA" id="ARBA00019087"/>
    </source>
</evidence>
<dbReference type="InterPro" id="IPR003542">
    <property type="entry name" value="Enbac_synth_compD-like"/>
</dbReference>
<protein>
    <recommendedName>
        <fullName evidence="5">Enterobactin synthase component D</fullName>
    </recommendedName>
    <alternativeName>
        <fullName evidence="8">4'-phosphopantetheinyl transferase EntD</fullName>
    </alternativeName>
    <alternativeName>
        <fullName evidence="9">Enterochelin synthase D</fullName>
    </alternativeName>
</protein>
<evidence type="ECO:0000256" key="11">
    <source>
        <dbReference type="ARBA" id="ARBA00049191"/>
    </source>
</evidence>
<comment type="similarity">
    <text evidence="3">Belongs to the P-Pant transferase superfamily. EntD family.</text>
</comment>
<dbReference type="GO" id="GO:0008897">
    <property type="term" value="F:holo-[acyl-carrier-protein] synthase activity"/>
    <property type="evidence" value="ECO:0007669"/>
    <property type="project" value="InterPro"/>
</dbReference>
<evidence type="ECO:0000256" key="9">
    <source>
        <dbReference type="ARBA" id="ARBA00031996"/>
    </source>
</evidence>
<feature type="binding site" evidence="12">
    <location>
        <begin position="117"/>
        <end position="118"/>
    </location>
    <ligand>
        <name>CoA</name>
        <dbReference type="ChEBI" id="CHEBI:57287"/>
    </ligand>
</feature>
<evidence type="ECO:0000256" key="2">
    <source>
        <dbReference type="ARBA" id="ARBA00004993"/>
    </source>
</evidence>
<dbReference type="GO" id="GO:0009366">
    <property type="term" value="C:enterobactin synthetase complex"/>
    <property type="evidence" value="ECO:0007669"/>
    <property type="project" value="InterPro"/>
</dbReference>
<evidence type="ECO:0000313" key="16">
    <source>
        <dbReference type="EMBL" id="WDE03341.1"/>
    </source>
</evidence>